<dbReference type="SUPFAM" id="SSF56487">
    <property type="entry name" value="SRCR-like"/>
    <property type="match status" value="2"/>
</dbReference>
<keyword evidence="1" id="KW-0732">Signal</keyword>
<dbReference type="EMBL" id="RCHS01000093">
    <property type="protein sequence ID" value="RMX60958.1"/>
    <property type="molecule type" value="Genomic_DNA"/>
</dbReference>
<dbReference type="PROSITE" id="PS00420">
    <property type="entry name" value="SRCR_1"/>
    <property type="match status" value="1"/>
</dbReference>
<keyword evidence="4" id="KW-0675">Receptor</keyword>
<proteinExistence type="predicted"/>
<dbReference type="Proteomes" id="UP000275408">
    <property type="component" value="Unassembled WGS sequence"/>
</dbReference>
<dbReference type="Pfam" id="PF00530">
    <property type="entry name" value="SRCR"/>
    <property type="match status" value="2"/>
</dbReference>
<evidence type="ECO:0000256" key="6">
    <source>
        <dbReference type="PROSITE-ProRule" id="PRU00196"/>
    </source>
</evidence>
<gene>
    <name evidence="8" type="ORF">pdam_00017404</name>
</gene>
<name>A0A3M6V5U8_POCDA</name>
<reference evidence="8 9" key="1">
    <citation type="journal article" date="2018" name="Sci. Rep.">
        <title>Comparative analysis of the Pocillopora damicornis genome highlights role of immune system in coral evolution.</title>
        <authorList>
            <person name="Cunning R."/>
            <person name="Bay R.A."/>
            <person name="Gillette P."/>
            <person name="Baker A.C."/>
            <person name="Traylor-Knowles N."/>
        </authorList>
    </citation>
    <scope>NUCLEOTIDE SEQUENCE [LARGE SCALE GENOMIC DNA]</scope>
    <source>
        <strain evidence="8">RSMAS</strain>
        <tissue evidence="8">Whole animal</tissue>
    </source>
</reference>
<dbReference type="FunFam" id="3.10.250.10:FF:000007">
    <property type="entry name" value="Soluble scavenger receptor cysteine-rich domain-containing protein SSC5D"/>
    <property type="match status" value="1"/>
</dbReference>
<organism evidence="8 9">
    <name type="scientific">Pocillopora damicornis</name>
    <name type="common">Cauliflower coral</name>
    <name type="synonym">Millepora damicornis</name>
    <dbReference type="NCBI Taxonomy" id="46731"/>
    <lineage>
        <taxon>Eukaryota</taxon>
        <taxon>Metazoa</taxon>
        <taxon>Cnidaria</taxon>
        <taxon>Anthozoa</taxon>
        <taxon>Hexacorallia</taxon>
        <taxon>Scleractinia</taxon>
        <taxon>Astrocoeniina</taxon>
        <taxon>Pocilloporidae</taxon>
        <taxon>Pocillopora</taxon>
    </lineage>
</organism>
<keyword evidence="2" id="KW-0677">Repeat</keyword>
<feature type="disulfide bond" evidence="6">
    <location>
        <begin position="81"/>
        <end position="91"/>
    </location>
</feature>
<dbReference type="SMART" id="SM00202">
    <property type="entry name" value="SR"/>
    <property type="match status" value="2"/>
</dbReference>
<dbReference type="InterPro" id="IPR001190">
    <property type="entry name" value="SRCR"/>
</dbReference>
<dbReference type="PRINTS" id="PR00258">
    <property type="entry name" value="SPERACTRCPTR"/>
</dbReference>
<dbReference type="Gene3D" id="3.10.250.10">
    <property type="entry name" value="SRCR-like domain"/>
    <property type="match status" value="2"/>
</dbReference>
<comment type="caution">
    <text evidence="8">The sequence shown here is derived from an EMBL/GenBank/DDBJ whole genome shotgun (WGS) entry which is preliminary data.</text>
</comment>
<dbReference type="InterPro" id="IPR050912">
    <property type="entry name" value="LOX-like_protein"/>
</dbReference>
<dbReference type="GO" id="GO:0005615">
    <property type="term" value="C:extracellular space"/>
    <property type="evidence" value="ECO:0007669"/>
    <property type="project" value="TreeGrafter"/>
</dbReference>
<dbReference type="FunFam" id="3.10.250.10:FF:000011">
    <property type="entry name" value="Scavenger receptor class A member 5"/>
    <property type="match status" value="1"/>
</dbReference>
<evidence type="ECO:0000313" key="8">
    <source>
        <dbReference type="EMBL" id="RMX60958.1"/>
    </source>
</evidence>
<keyword evidence="3 6" id="KW-1015">Disulfide bond</keyword>
<keyword evidence="5" id="KW-0325">Glycoprotein</keyword>
<protein>
    <recommendedName>
        <fullName evidence="7">SRCR domain-containing protein</fullName>
    </recommendedName>
</protein>
<dbReference type="AlphaFoldDB" id="A0A3M6V5U8"/>
<dbReference type="OrthoDB" id="5968562at2759"/>
<feature type="domain" description="SRCR" evidence="7">
    <location>
        <begin position="12"/>
        <end position="110"/>
    </location>
</feature>
<feature type="disulfide bond" evidence="6">
    <location>
        <begin position="188"/>
        <end position="198"/>
    </location>
</feature>
<evidence type="ECO:0000313" key="9">
    <source>
        <dbReference type="Proteomes" id="UP000275408"/>
    </source>
</evidence>
<evidence type="ECO:0000256" key="3">
    <source>
        <dbReference type="ARBA" id="ARBA00023157"/>
    </source>
</evidence>
<dbReference type="PROSITE" id="PS50287">
    <property type="entry name" value="SRCR_2"/>
    <property type="match status" value="2"/>
</dbReference>
<dbReference type="GO" id="GO:0016020">
    <property type="term" value="C:membrane"/>
    <property type="evidence" value="ECO:0007669"/>
    <property type="project" value="InterPro"/>
</dbReference>
<evidence type="ECO:0000256" key="2">
    <source>
        <dbReference type="ARBA" id="ARBA00022737"/>
    </source>
</evidence>
<dbReference type="GO" id="GO:0004720">
    <property type="term" value="F:protein-lysine 6-oxidase activity"/>
    <property type="evidence" value="ECO:0007669"/>
    <property type="project" value="TreeGrafter"/>
</dbReference>
<accession>A0A3M6V5U8</accession>
<comment type="caution">
    <text evidence="6">Lacks conserved residue(s) required for the propagation of feature annotation.</text>
</comment>
<dbReference type="PANTHER" id="PTHR45817">
    <property type="entry name" value="LYSYL OXIDASE-LIKE-RELATED"/>
    <property type="match status" value="1"/>
</dbReference>
<evidence type="ECO:0000256" key="5">
    <source>
        <dbReference type="ARBA" id="ARBA00023180"/>
    </source>
</evidence>
<evidence type="ECO:0000256" key="1">
    <source>
        <dbReference type="ARBA" id="ARBA00022729"/>
    </source>
</evidence>
<evidence type="ECO:0000256" key="4">
    <source>
        <dbReference type="ARBA" id="ARBA00023170"/>
    </source>
</evidence>
<dbReference type="PANTHER" id="PTHR45817:SF4">
    <property type="entry name" value="LYSYL OXIDASE-LIKE-RELATED"/>
    <property type="match status" value="1"/>
</dbReference>
<keyword evidence="9" id="KW-1185">Reference proteome</keyword>
<dbReference type="InterPro" id="IPR036772">
    <property type="entry name" value="SRCR-like_dom_sf"/>
</dbReference>
<feature type="domain" description="SRCR" evidence="7">
    <location>
        <begin position="122"/>
        <end position="220"/>
    </location>
</feature>
<sequence>MSGRASWREINARLANGSSSRSGRVEVFHRGSWGAVCGKEWDIRDADVVCRMLGYPGALNAYQDARYRSGKGRVRLGDVQCNGNEENLAFCPYKDYSVCSQSGEAGVKCRSVSDSIQPRIPYRLSGGNSRSEGRVEVYHDRKWGTICDRGWDLIDAGIFCRMLAYAGARATPKYGQGSGPIWLSDVKCIGTEDSLFRCENAGWGNVDNCDHSNDAGAECYYD</sequence>
<evidence type="ECO:0000259" key="7">
    <source>
        <dbReference type="PROSITE" id="PS50287"/>
    </source>
</evidence>